<reference evidence="2" key="1">
    <citation type="submission" date="2021-03" db="EMBL/GenBank/DDBJ databases">
        <title>Actinotalea soli sp. nov., isolated from soil.</title>
        <authorList>
            <person name="Ping W."/>
            <person name="Zhang J."/>
        </authorList>
    </citation>
    <scope>NUCLEOTIDE SEQUENCE</scope>
    <source>
        <strain evidence="2">BY-33</strain>
    </source>
</reference>
<dbReference type="EMBL" id="JAGEMK010000004">
    <property type="protein sequence ID" value="MBO1752127.1"/>
    <property type="molecule type" value="Genomic_DNA"/>
</dbReference>
<comment type="caution">
    <text evidence="2">The sequence shown here is derived from an EMBL/GenBank/DDBJ whole genome shotgun (WGS) entry which is preliminary data.</text>
</comment>
<dbReference type="Gene3D" id="3.40.30.10">
    <property type="entry name" value="Glutaredoxin"/>
    <property type="match status" value="1"/>
</dbReference>
<gene>
    <name evidence="2" type="ORF">J4G33_09960</name>
</gene>
<organism evidence="2 3">
    <name type="scientific">Actinotalea soli</name>
    <dbReference type="NCBI Taxonomy" id="2819234"/>
    <lineage>
        <taxon>Bacteria</taxon>
        <taxon>Bacillati</taxon>
        <taxon>Actinomycetota</taxon>
        <taxon>Actinomycetes</taxon>
        <taxon>Micrococcales</taxon>
        <taxon>Cellulomonadaceae</taxon>
        <taxon>Actinotalea</taxon>
    </lineage>
</organism>
<dbReference type="Proteomes" id="UP000664209">
    <property type="component" value="Unassembled WGS sequence"/>
</dbReference>
<evidence type="ECO:0000313" key="3">
    <source>
        <dbReference type="Proteomes" id="UP000664209"/>
    </source>
</evidence>
<proteinExistence type="predicted"/>
<accession>A0A939LP54</accession>
<feature type="region of interest" description="Disordered" evidence="1">
    <location>
        <begin position="103"/>
        <end position="126"/>
    </location>
</feature>
<dbReference type="RefSeq" id="WP_208055811.1">
    <property type="nucleotide sequence ID" value="NZ_JAGEMK010000004.1"/>
</dbReference>
<name>A0A939LP54_9CELL</name>
<dbReference type="AlphaFoldDB" id="A0A939LP54"/>
<evidence type="ECO:0008006" key="4">
    <source>
        <dbReference type="Google" id="ProtNLM"/>
    </source>
</evidence>
<dbReference type="SUPFAM" id="SSF52833">
    <property type="entry name" value="Thioredoxin-like"/>
    <property type="match status" value="1"/>
</dbReference>
<evidence type="ECO:0000313" key="2">
    <source>
        <dbReference type="EMBL" id="MBO1752127.1"/>
    </source>
</evidence>
<protein>
    <recommendedName>
        <fullName evidence="4">DSBA-like thioredoxin domain-containing protein</fullName>
    </recommendedName>
</protein>
<dbReference type="InterPro" id="IPR036249">
    <property type="entry name" value="Thioredoxin-like_sf"/>
</dbReference>
<evidence type="ECO:0000256" key="1">
    <source>
        <dbReference type="SAM" id="MobiDB-lite"/>
    </source>
</evidence>
<sequence>MAHRFGDEIVYTFRHLLLDGPLDRSAALATEAAGAQGRFWEMRDALLLEAPLTTERQVMRAAVAAGLGLHSAPSYVIANELYEGPIDARSVIAAVTAARDAARGVAGTAPSRTPWLGSPPRRPAPR</sequence>
<keyword evidence="3" id="KW-1185">Reference proteome</keyword>